<name>A0AAD1UFE0_EUPCR</name>
<dbReference type="AlphaFoldDB" id="A0AAD1UFE0"/>
<dbReference type="Proteomes" id="UP001295684">
    <property type="component" value="Unassembled WGS sequence"/>
</dbReference>
<proteinExistence type="predicted"/>
<evidence type="ECO:0000313" key="1">
    <source>
        <dbReference type="EMBL" id="CAI2368331.1"/>
    </source>
</evidence>
<comment type="caution">
    <text evidence="1">The sequence shown here is derived from an EMBL/GenBank/DDBJ whole genome shotgun (WGS) entry which is preliminary data.</text>
</comment>
<keyword evidence="2" id="KW-1185">Reference proteome</keyword>
<evidence type="ECO:0000313" key="2">
    <source>
        <dbReference type="Proteomes" id="UP001295684"/>
    </source>
</evidence>
<reference evidence="1" key="1">
    <citation type="submission" date="2023-07" db="EMBL/GenBank/DDBJ databases">
        <authorList>
            <consortium name="AG Swart"/>
            <person name="Singh M."/>
            <person name="Singh A."/>
            <person name="Seah K."/>
            <person name="Emmerich C."/>
        </authorList>
    </citation>
    <scope>NUCLEOTIDE SEQUENCE</scope>
    <source>
        <strain evidence="1">DP1</strain>
    </source>
</reference>
<sequence>MDKVVSKNSASIQELGVKCKQSGVTSEHISKDVSSCFFKGYLAKTTLQGSKSRTIPQEKIVKKESILGSTTLLIPKSLLKKDFKGFKKFKRILKLPLRYKKSKPKSILSFSLSNERPVKLISRLSSLNRSKRIIKNQTPPLSSSSGKESLCNTLTRSTSKSIKTRGKFSSLSDFHIQRPKKKLLNGLSNKVRSLADADYIKKLMVKPPIYPVQK</sequence>
<gene>
    <name evidence="1" type="ORF">ECRASSUSDP1_LOCUS9622</name>
</gene>
<organism evidence="1 2">
    <name type="scientific">Euplotes crassus</name>
    <dbReference type="NCBI Taxonomy" id="5936"/>
    <lineage>
        <taxon>Eukaryota</taxon>
        <taxon>Sar</taxon>
        <taxon>Alveolata</taxon>
        <taxon>Ciliophora</taxon>
        <taxon>Intramacronucleata</taxon>
        <taxon>Spirotrichea</taxon>
        <taxon>Hypotrichia</taxon>
        <taxon>Euplotida</taxon>
        <taxon>Euplotidae</taxon>
        <taxon>Moneuplotes</taxon>
    </lineage>
</organism>
<accession>A0AAD1UFE0</accession>
<protein>
    <submittedName>
        <fullName evidence="1">Uncharacterized protein</fullName>
    </submittedName>
</protein>
<dbReference type="EMBL" id="CAMPGE010009464">
    <property type="protein sequence ID" value="CAI2368331.1"/>
    <property type="molecule type" value="Genomic_DNA"/>
</dbReference>